<feature type="compositionally biased region" description="Basic and acidic residues" evidence="1">
    <location>
        <begin position="30"/>
        <end position="46"/>
    </location>
</feature>
<evidence type="ECO:0000256" key="1">
    <source>
        <dbReference type="SAM" id="MobiDB-lite"/>
    </source>
</evidence>
<reference evidence="2 3" key="1">
    <citation type="submission" date="2015-03" db="EMBL/GenBank/DDBJ databases">
        <title>Genome assembly of Sandaracinus amylolyticus DSM 53668.</title>
        <authorList>
            <person name="Sharma G."/>
            <person name="Subramanian S."/>
        </authorList>
    </citation>
    <scope>NUCLEOTIDE SEQUENCE [LARGE SCALE GENOMIC DNA]</scope>
    <source>
        <strain evidence="2 3">DSM 53668</strain>
    </source>
</reference>
<gene>
    <name evidence="2" type="ORF">DB32_000686</name>
</gene>
<dbReference type="EMBL" id="CP011125">
    <property type="protein sequence ID" value="AKF03537.1"/>
    <property type="molecule type" value="Genomic_DNA"/>
</dbReference>
<name>A0A0F6VZE8_9BACT</name>
<dbReference type="KEGG" id="samy:DB32_000686"/>
<feature type="compositionally biased region" description="Basic and acidic residues" evidence="1">
    <location>
        <begin position="1"/>
        <end position="21"/>
    </location>
</feature>
<feature type="region of interest" description="Disordered" evidence="1">
    <location>
        <begin position="1"/>
        <end position="52"/>
    </location>
</feature>
<keyword evidence="3" id="KW-1185">Reference proteome</keyword>
<dbReference type="Proteomes" id="UP000034883">
    <property type="component" value="Chromosome"/>
</dbReference>
<proteinExistence type="predicted"/>
<dbReference type="AlphaFoldDB" id="A0A0F6VZE8"/>
<accession>A0A0F6VZE8</accession>
<organism evidence="2 3">
    <name type="scientific">Sandaracinus amylolyticus</name>
    <dbReference type="NCBI Taxonomy" id="927083"/>
    <lineage>
        <taxon>Bacteria</taxon>
        <taxon>Pseudomonadati</taxon>
        <taxon>Myxococcota</taxon>
        <taxon>Polyangia</taxon>
        <taxon>Polyangiales</taxon>
        <taxon>Sandaracinaceae</taxon>
        <taxon>Sandaracinus</taxon>
    </lineage>
</organism>
<evidence type="ECO:0000313" key="2">
    <source>
        <dbReference type="EMBL" id="AKF03537.1"/>
    </source>
</evidence>
<sequence>MLGDRGLRDPELAPDDRDDLTRGVLAVGRQELEDAPPHRVSQDVEGVHQPPV</sequence>
<evidence type="ECO:0000313" key="3">
    <source>
        <dbReference type="Proteomes" id="UP000034883"/>
    </source>
</evidence>
<dbReference type="STRING" id="927083.DB32_000686"/>
<protein>
    <submittedName>
        <fullName evidence="2">Uncharacterized protein</fullName>
    </submittedName>
</protein>